<evidence type="ECO:0000313" key="1">
    <source>
        <dbReference type="EMBL" id="ANL84647.1"/>
    </source>
</evidence>
<evidence type="ECO:0000313" key="2">
    <source>
        <dbReference type="Proteomes" id="UP000078551"/>
    </source>
</evidence>
<proteinExistence type="predicted"/>
<sequence length="103" mass="11083">MNEFAGYAHPIPGGRWWAMIRFARDARPKPIMAEGDKPQVFPDELAATKAALHHVLAYFNGKLVCSGEIAGGSVKEAKFAAADRKLFRGTGKVVEVENKGAAA</sequence>
<keyword evidence="2" id="KW-1185">Reference proteome</keyword>
<protein>
    <recommendedName>
        <fullName evidence="3">DUF2188 domain-containing protein</fullName>
    </recommendedName>
</protein>
<name>A0ABN4QJQ1_9HYPH</name>
<dbReference type="EMBL" id="CP013568">
    <property type="protein sequence ID" value="ANL84647.1"/>
    <property type="molecule type" value="Genomic_DNA"/>
</dbReference>
<organism evidence="1 2">
    <name type="scientific">Rhizobium phaseoli</name>
    <dbReference type="NCBI Taxonomy" id="396"/>
    <lineage>
        <taxon>Bacteria</taxon>
        <taxon>Pseudomonadati</taxon>
        <taxon>Pseudomonadota</taxon>
        <taxon>Alphaproteobacteria</taxon>
        <taxon>Hyphomicrobiales</taxon>
        <taxon>Rhizobiaceae</taxon>
        <taxon>Rhizobium/Agrobacterium group</taxon>
        <taxon>Rhizobium</taxon>
    </lineage>
</organism>
<reference evidence="1 2" key="1">
    <citation type="submission" date="2015-11" db="EMBL/GenBank/DDBJ databases">
        <title>The limits of bacterial species coexistence and the symbiotic plasmid transference in sympatric Rhizobium populations.</title>
        <authorList>
            <person name="Perez-Carrascal O.M."/>
            <person name="VanInsberghe D."/>
            <person name="Juarez S."/>
            <person name="Polz M.F."/>
            <person name="Vinuesa P."/>
            <person name="Gonzalez V."/>
        </authorList>
    </citation>
    <scope>NUCLEOTIDE SEQUENCE [LARGE SCALE GENOMIC DNA]</scope>
    <source>
        <strain evidence="1 2">N771</strain>
    </source>
</reference>
<gene>
    <name evidence="1" type="ORF">AMC81_CH01866</name>
</gene>
<dbReference type="RefSeq" id="WP_064832522.1">
    <property type="nucleotide sequence ID" value="NZ_CP013568.1"/>
</dbReference>
<evidence type="ECO:0008006" key="3">
    <source>
        <dbReference type="Google" id="ProtNLM"/>
    </source>
</evidence>
<dbReference type="Proteomes" id="UP000078551">
    <property type="component" value="Chromosome"/>
</dbReference>
<accession>A0ABN4QJQ1</accession>